<protein>
    <submittedName>
        <fullName evidence="2">Uncharacterized protein</fullName>
    </submittedName>
</protein>
<feature type="chain" id="PRO_5030974184" evidence="1">
    <location>
        <begin position="23"/>
        <end position="277"/>
    </location>
</feature>
<evidence type="ECO:0000256" key="1">
    <source>
        <dbReference type="SAM" id="SignalP"/>
    </source>
</evidence>
<accession>A0A7S3HQ01</accession>
<gene>
    <name evidence="2" type="ORF">SELO1098_LOCUS30682</name>
</gene>
<dbReference type="PANTHER" id="PTHR40535">
    <property type="entry name" value="CHROMOSOME UNDETERMINED SCAFFOLD_9, WHOLE GENOME SHOTGUN SEQUENCE"/>
    <property type="match status" value="1"/>
</dbReference>
<reference evidence="2" key="1">
    <citation type="submission" date="2021-01" db="EMBL/GenBank/DDBJ databases">
        <authorList>
            <person name="Corre E."/>
            <person name="Pelletier E."/>
            <person name="Niang G."/>
            <person name="Scheremetjew M."/>
            <person name="Finn R."/>
            <person name="Kale V."/>
            <person name="Holt S."/>
            <person name="Cochrane G."/>
            <person name="Meng A."/>
            <person name="Brown T."/>
            <person name="Cohen L."/>
        </authorList>
    </citation>
    <scope>NUCLEOTIDE SEQUENCE</scope>
    <source>
        <strain evidence="2">CCAP 955/1</strain>
    </source>
</reference>
<dbReference type="EMBL" id="HBIC01059829">
    <property type="protein sequence ID" value="CAE0301826.1"/>
    <property type="molecule type" value="Transcribed_RNA"/>
</dbReference>
<keyword evidence="1" id="KW-0732">Signal</keyword>
<feature type="signal peptide" evidence="1">
    <location>
        <begin position="1"/>
        <end position="22"/>
    </location>
</feature>
<evidence type="ECO:0000313" key="2">
    <source>
        <dbReference type="EMBL" id="CAE0301826.1"/>
    </source>
</evidence>
<sequence>MTQMNLIVAAVLFVLSCSVASAETYPTCGDCWCVPDNNGEAPCPSWTPQTTFANATINSYKAQQPAQIYSLNCNPYKDSKCTTTPAQTYLDAPGAVCGYVYPTGVDSTTTCSQYSMVTFETRDDLIKAGAIITHEGSCGLCSTTQDLAIYLTQDFTDAGKKCATIGLLDEASGLACYMDLGLTEECARIWNYDGIYDGQACTKTCLGHLSDPNNGPAPKCVLNECLQCDEDKAGPVFSAYGGRTRRRSGLLSEIVRNCSSIARIDVYDPCTNPDCGC</sequence>
<dbReference type="AlphaFoldDB" id="A0A7S3HQ01"/>
<proteinExistence type="predicted"/>
<name>A0A7S3HQ01_9STRA</name>
<organism evidence="2">
    <name type="scientific">Spumella elongata</name>
    <dbReference type="NCBI Taxonomy" id="89044"/>
    <lineage>
        <taxon>Eukaryota</taxon>
        <taxon>Sar</taxon>
        <taxon>Stramenopiles</taxon>
        <taxon>Ochrophyta</taxon>
        <taxon>Chrysophyceae</taxon>
        <taxon>Chromulinales</taxon>
        <taxon>Chromulinaceae</taxon>
        <taxon>Spumella</taxon>
    </lineage>
</organism>
<dbReference type="PANTHER" id="PTHR40535:SF1">
    <property type="entry name" value="CHROMOSOME UNDETERMINED SCAFFOLD_9, WHOLE GENOME SHOTGUN SEQUENCE"/>
    <property type="match status" value="1"/>
</dbReference>